<accession>A0A1T1ANS9</accession>
<dbReference type="EMBL" id="MTJN01000002">
    <property type="protein sequence ID" value="OOV05776.1"/>
    <property type="molecule type" value="Genomic_DNA"/>
</dbReference>
<dbReference type="Proteomes" id="UP000190750">
    <property type="component" value="Unassembled WGS sequence"/>
</dbReference>
<organism evidence="1 2">
    <name type="scientific">Rhodoferax fermentans</name>
    <dbReference type="NCBI Taxonomy" id="28066"/>
    <lineage>
        <taxon>Bacteria</taxon>
        <taxon>Pseudomonadati</taxon>
        <taxon>Pseudomonadota</taxon>
        <taxon>Betaproteobacteria</taxon>
        <taxon>Burkholderiales</taxon>
        <taxon>Comamonadaceae</taxon>
        <taxon>Rhodoferax</taxon>
    </lineage>
</organism>
<comment type="caution">
    <text evidence="1">The sequence shown here is derived from an EMBL/GenBank/DDBJ whole genome shotgun (WGS) entry which is preliminary data.</text>
</comment>
<dbReference type="RefSeq" id="WP_078363558.1">
    <property type="nucleotide sequence ID" value="NZ_MTJN01000002.1"/>
</dbReference>
<protein>
    <recommendedName>
        <fullName evidence="3">Terminase</fullName>
    </recommendedName>
</protein>
<keyword evidence="2" id="KW-1185">Reference proteome</keyword>
<reference evidence="1 2" key="1">
    <citation type="submission" date="2017-01" db="EMBL/GenBank/DDBJ databases">
        <title>Genome sequencing of Rhodoferax fermentans JCM 7819.</title>
        <authorList>
            <person name="Kim Y.J."/>
            <person name="Farh M.E.-A."/>
            <person name="Yang D.-C."/>
        </authorList>
    </citation>
    <scope>NUCLEOTIDE SEQUENCE [LARGE SCALE GENOMIC DNA]</scope>
    <source>
        <strain evidence="1 2">JCM 7819</strain>
    </source>
</reference>
<dbReference type="STRING" id="28066.RF819_02790"/>
<sequence length="150" mass="16384">MARRPSALTPKQNAFVDGVLTGKSRHASALAAGYPNSSAPDISEAIRLEIAQAREKLTDLTTIKRVDVIDGILDGIACARMQGDSGNMIKGWTEVAKILGHYAPEVKTINVNMNQQRLRSKFEAMTDEELLALQMAPTQEVVDVEPKTQH</sequence>
<evidence type="ECO:0008006" key="3">
    <source>
        <dbReference type="Google" id="ProtNLM"/>
    </source>
</evidence>
<dbReference type="OrthoDB" id="8227562at2"/>
<name>A0A1T1ANS9_RHOFE</name>
<evidence type="ECO:0000313" key="2">
    <source>
        <dbReference type="Proteomes" id="UP000190750"/>
    </source>
</evidence>
<proteinExistence type="predicted"/>
<gene>
    <name evidence="1" type="ORF">RF819_02790</name>
</gene>
<dbReference type="AlphaFoldDB" id="A0A1T1ANS9"/>
<evidence type="ECO:0000313" key="1">
    <source>
        <dbReference type="EMBL" id="OOV05776.1"/>
    </source>
</evidence>